<accession>C4JXL6</accession>
<dbReference type="AlphaFoldDB" id="C4JXL6"/>
<dbReference type="InParanoid" id="C4JXL6"/>
<dbReference type="RefSeq" id="XP_002583422.1">
    <property type="nucleotide sequence ID" value="XM_002583376.1"/>
</dbReference>
<dbReference type="KEGG" id="ure:UREG_06389"/>
<organism evidence="2 3">
    <name type="scientific">Uncinocarpus reesii (strain UAMH 1704)</name>
    <dbReference type="NCBI Taxonomy" id="336963"/>
    <lineage>
        <taxon>Eukaryota</taxon>
        <taxon>Fungi</taxon>
        <taxon>Dikarya</taxon>
        <taxon>Ascomycota</taxon>
        <taxon>Pezizomycotina</taxon>
        <taxon>Eurotiomycetes</taxon>
        <taxon>Eurotiomycetidae</taxon>
        <taxon>Onygenales</taxon>
        <taxon>Onygenaceae</taxon>
        <taxon>Uncinocarpus</taxon>
    </lineage>
</organism>
<protein>
    <submittedName>
        <fullName evidence="2">Uncharacterized protein</fullName>
    </submittedName>
</protein>
<feature type="region of interest" description="Disordered" evidence="1">
    <location>
        <begin position="226"/>
        <end position="245"/>
    </location>
</feature>
<dbReference type="Proteomes" id="UP000002058">
    <property type="component" value="Unassembled WGS sequence"/>
</dbReference>
<dbReference type="VEuPathDB" id="FungiDB:UREG_06389"/>
<dbReference type="EMBL" id="CH476618">
    <property type="protein sequence ID" value="EEP81524.1"/>
    <property type="molecule type" value="Genomic_DNA"/>
</dbReference>
<reference evidence="3" key="1">
    <citation type="journal article" date="2009" name="Genome Res.">
        <title>Comparative genomic analyses of the human fungal pathogens Coccidioides and their relatives.</title>
        <authorList>
            <person name="Sharpton T.J."/>
            <person name="Stajich J.E."/>
            <person name="Rounsley S.D."/>
            <person name="Gardner M.J."/>
            <person name="Wortman J.R."/>
            <person name="Jordar V.S."/>
            <person name="Maiti R."/>
            <person name="Kodira C.D."/>
            <person name="Neafsey D.E."/>
            <person name="Zeng Q."/>
            <person name="Hung C.-Y."/>
            <person name="McMahan C."/>
            <person name="Muszewska A."/>
            <person name="Grynberg M."/>
            <person name="Mandel M.A."/>
            <person name="Kellner E.M."/>
            <person name="Barker B.M."/>
            <person name="Galgiani J.N."/>
            <person name="Orbach M.J."/>
            <person name="Kirkland T.N."/>
            <person name="Cole G.T."/>
            <person name="Henn M.R."/>
            <person name="Birren B.W."/>
            <person name="Taylor J.W."/>
        </authorList>
    </citation>
    <scope>NUCLEOTIDE SEQUENCE [LARGE SCALE GENOMIC DNA]</scope>
    <source>
        <strain evidence="3">UAMH 1704</strain>
    </source>
</reference>
<name>C4JXL6_UNCRE</name>
<dbReference type="GeneID" id="8442260"/>
<proteinExistence type="predicted"/>
<evidence type="ECO:0000256" key="1">
    <source>
        <dbReference type="SAM" id="MobiDB-lite"/>
    </source>
</evidence>
<dbReference type="OrthoDB" id="4173895at2759"/>
<dbReference type="eggNOG" id="ENOG502T3NV">
    <property type="taxonomic scope" value="Eukaryota"/>
</dbReference>
<sequence length="268" mass="30756">MCRIISQERYQLCGHTAKCHLKHGLVYCQEPNGVPLDEQALENQKEMYLTKFCPEDTWKDWTLNVDGYCPSCVRQREKISVAGWRRTYACRHTRVGMMGKALQGCFSPNWKGLEAAWSDGKENKARGKTLSPFQFGTKRECSGVAGTGIQNPFVSPHEIAEGTAEGNPECTPADVGIQKFNNDRDNSKFSWWKFQQLSLWGEKTRVACPECQRVWVRRQLGIHTPMDIDEDPEKKNGPRYRAKKPQGLEVEIYNDDLTLPRVERVRDK</sequence>
<dbReference type="OMA" id="PNCERAK"/>
<keyword evidence="3" id="KW-1185">Reference proteome</keyword>
<gene>
    <name evidence="2" type="ORF">UREG_06389</name>
</gene>
<evidence type="ECO:0000313" key="3">
    <source>
        <dbReference type="Proteomes" id="UP000002058"/>
    </source>
</evidence>
<evidence type="ECO:0000313" key="2">
    <source>
        <dbReference type="EMBL" id="EEP81524.1"/>
    </source>
</evidence>
<dbReference type="HOGENOM" id="CLU_921355_0_0_1"/>